<evidence type="ECO:0000313" key="2">
    <source>
        <dbReference type="EMBL" id="MDL2345368.1"/>
    </source>
</evidence>
<organism evidence="2 3">
    <name type="scientific">Deinococcus rhizophilus</name>
    <dbReference type="NCBI Taxonomy" id="3049544"/>
    <lineage>
        <taxon>Bacteria</taxon>
        <taxon>Thermotogati</taxon>
        <taxon>Deinococcota</taxon>
        <taxon>Deinococci</taxon>
        <taxon>Deinococcales</taxon>
        <taxon>Deinococcaceae</taxon>
        <taxon>Deinococcus</taxon>
    </lineage>
</organism>
<evidence type="ECO:0000256" key="1">
    <source>
        <dbReference type="SAM" id="MobiDB-lite"/>
    </source>
</evidence>
<dbReference type="RefSeq" id="WP_285524889.1">
    <property type="nucleotide sequence ID" value="NZ_JASNGB010000188.1"/>
</dbReference>
<sequence length="105" mass="11283">MSVKPLLARSPPMEAQGHAILVGADQHPERLGGEQVLEMAKQEFRGCKAHPEVREGAVPGLNVKVDMVDQTLDGRLVPGGSNLERSVIRRDGGQDEAPIAASHDR</sequence>
<keyword evidence="3" id="KW-1185">Reference proteome</keyword>
<reference evidence="2 3" key="1">
    <citation type="submission" date="2023-05" db="EMBL/GenBank/DDBJ databases">
        <authorList>
            <person name="Gao F."/>
        </authorList>
    </citation>
    <scope>NUCLEOTIDE SEQUENCE [LARGE SCALE GENOMIC DNA]</scope>
    <source>
        <strain evidence="2 3">MIMF12</strain>
    </source>
</reference>
<accession>A0ABT7JN79</accession>
<protein>
    <submittedName>
        <fullName evidence="2">Uncharacterized protein</fullName>
    </submittedName>
</protein>
<gene>
    <name evidence="2" type="ORF">QOL99_14595</name>
</gene>
<comment type="caution">
    <text evidence="2">The sequence shown here is derived from an EMBL/GenBank/DDBJ whole genome shotgun (WGS) entry which is preliminary data.</text>
</comment>
<name>A0ABT7JN79_9DEIO</name>
<proteinExistence type="predicted"/>
<evidence type="ECO:0000313" key="3">
    <source>
        <dbReference type="Proteomes" id="UP001302059"/>
    </source>
</evidence>
<dbReference type="EMBL" id="JASNGB010000188">
    <property type="protein sequence ID" value="MDL2345368.1"/>
    <property type="molecule type" value="Genomic_DNA"/>
</dbReference>
<dbReference type="Proteomes" id="UP001302059">
    <property type="component" value="Unassembled WGS sequence"/>
</dbReference>
<feature type="region of interest" description="Disordered" evidence="1">
    <location>
        <begin position="81"/>
        <end position="105"/>
    </location>
</feature>